<gene>
    <name evidence="4" type="ORF">ACFSYJ_17575</name>
</gene>
<dbReference type="Pfam" id="PF02469">
    <property type="entry name" value="Fasciclin"/>
    <property type="match status" value="1"/>
</dbReference>
<feature type="signal peptide" evidence="2">
    <location>
        <begin position="1"/>
        <end position="19"/>
    </location>
</feature>
<organism evidence="4 5">
    <name type="scientific">Amycolatopsis samaneae</name>
    <dbReference type="NCBI Taxonomy" id="664691"/>
    <lineage>
        <taxon>Bacteria</taxon>
        <taxon>Bacillati</taxon>
        <taxon>Actinomycetota</taxon>
        <taxon>Actinomycetes</taxon>
        <taxon>Pseudonocardiales</taxon>
        <taxon>Pseudonocardiaceae</taxon>
        <taxon>Amycolatopsis</taxon>
    </lineage>
</organism>
<dbReference type="InterPro" id="IPR000782">
    <property type="entry name" value="FAS1_domain"/>
</dbReference>
<proteinExistence type="predicted"/>
<dbReference type="RefSeq" id="WP_345397675.1">
    <property type="nucleotide sequence ID" value="NZ_BAABHG010000009.1"/>
</dbReference>
<evidence type="ECO:0000256" key="2">
    <source>
        <dbReference type="SAM" id="SignalP"/>
    </source>
</evidence>
<sequence length="226" mass="22133">MVKLRGVAGAGIAAVAVLALTACNPDDTAYSGKAEQYKSATPPAPAAPSSAPVSTAHAPAEGGGSAVFGAACETLPHGSEAGGVTAMGQQTVAAAAAANPLLTKLSAAIKSANLTDSLNSAPGVTVFAPSDDAVKAYGEAKFGQLKGAELTSLLNFHVVGKRLDVKGLEAAKNSATLDTEGGQLTFAGSGDKLTVNGAKILCGNIATKNATVFVIDKVLTPGSAGN</sequence>
<dbReference type="PROSITE" id="PS51257">
    <property type="entry name" value="PROKAR_LIPOPROTEIN"/>
    <property type="match status" value="1"/>
</dbReference>
<feature type="domain" description="FAS1" evidence="3">
    <location>
        <begin position="89"/>
        <end position="219"/>
    </location>
</feature>
<dbReference type="PANTHER" id="PTHR10900:SF77">
    <property type="entry name" value="FI19380P1"/>
    <property type="match status" value="1"/>
</dbReference>
<dbReference type="PANTHER" id="PTHR10900">
    <property type="entry name" value="PERIOSTIN-RELATED"/>
    <property type="match status" value="1"/>
</dbReference>
<name>A0ABW5GHW0_9PSEU</name>
<dbReference type="PROSITE" id="PS50213">
    <property type="entry name" value="FAS1"/>
    <property type="match status" value="1"/>
</dbReference>
<feature type="region of interest" description="Disordered" evidence="1">
    <location>
        <begin position="34"/>
        <end position="58"/>
    </location>
</feature>
<dbReference type="Proteomes" id="UP001597419">
    <property type="component" value="Unassembled WGS sequence"/>
</dbReference>
<reference evidence="5" key="1">
    <citation type="journal article" date="2019" name="Int. J. Syst. Evol. Microbiol.">
        <title>The Global Catalogue of Microorganisms (GCM) 10K type strain sequencing project: providing services to taxonomists for standard genome sequencing and annotation.</title>
        <authorList>
            <consortium name="The Broad Institute Genomics Platform"/>
            <consortium name="The Broad Institute Genome Sequencing Center for Infectious Disease"/>
            <person name="Wu L."/>
            <person name="Ma J."/>
        </authorList>
    </citation>
    <scope>NUCLEOTIDE SEQUENCE [LARGE SCALE GENOMIC DNA]</scope>
    <source>
        <strain evidence="5">CGMCC 4.7643</strain>
    </source>
</reference>
<accession>A0ABW5GHW0</accession>
<dbReference type="SMART" id="SM00554">
    <property type="entry name" value="FAS1"/>
    <property type="match status" value="1"/>
</dbReference>
<keyword evidence="2" id="KW-0732">Signal</keyword>
<dbReference type="SUPFAM" id="SSF82153">
    <property type="entry name" value="FAS1 domain"/>
    <property type="match status" value="1"/>
</dbReference>
<dbReference type="InterPro" id="IPR036378">
    <property type="entry name" value="FAS1_dom_sf"/>
</dbReference>
<keyword evidence="5" id="KW-1185">Reference proteome</keyword>
<dbReference type="EMBL" id="JBHUKU010000008">
    <property type="protein sequence ID" value="MFD2460423.1"/>
    <property type="molecule type" value="Genomic_DNA"/>
</dbReference>
<dbReference type="InterPro" id="IPR050904">
    <property type="entry name" value="Adhesion/Biosynth-related"/>
</dbReference>
<evidence type="ECO:0000256" key="1">
    <source>
        <dbReference type="SAM" id="MobiDB-lite"/>
    </source>
</evidence>
<evidence type="ECO:0000313" key="5">
    <source>
        <dbReference type="Proteomes" id="UP001597419"/>
    </source>
</evidence>
<evidence type="ECO:0000259" key="3">
    <source>
        <dbReference type="PROSITE" id="PS50213"/>
    </source>
</evidence>
<protein>
    <submittedName>
        <fullName evidence="4">Fasciclin domain-containing protein</fullName>
    </submittedName>
</protein>
<evidence type="ECO:0000313" key="4">
    <source>
        <dbReference type="EMBL" id="MFD2460423.1"/>
    </source>
</evidence>
<feature type="chain" id="PRO_5045694261" evidence="2">
    <location>
        <begin position="20"/>
        <end position="226"/>
    </location>
</feature>
<comment type="caution">
    <text evidence="4">The sequence shown here is derived from an EMBL/GenBank/DDBJ whole genome shotgun (WGS) entry which is preliminary data.</text>
</comment>
<dbReference type="Gene3D" id="2.30.180.10">
    <property type="entry name" value="FAS1 domain"/>
    <property type="match status" value="1"/>
</dbReference>
<feature type="compositionally biased region" description="Low complexity" evidence="1">
    <location>
        <begin position="47"/>
        <end position="58"/>
    </location>
</feature>